<evidence type="ECO:0000256" key="6">
    <source>
        <dbReference type="PIRSR" id="PIRSR001369-1"/>
    </source>
</evidence>
<feature type="active site" evidence="6">
    <location>
        <position position="302"/>
    </location>
</feature>
<evidence type="ECO:0000256" key="5">
    <source>
        <dbReference type="PIRNR" id="PIRNR001369"/>
    </source>
</evidence>
<dbReference type="Pfam" id="PF00285">
    <property type="entry name" value="Citrate_synt"/>
    <property type="match status" value="1"/>
</dbReference>
<dbReference type="GO" id="GO:0019679">
    <property type="term" value="P:propionate metabolic process, methylcitrate cycle"/>
    <property type="evidence" value="ECO:0007669"/>
    <property type="project" value="TreeGrafter"/>
</dbReference>
<protein>
    <recommendedName>
        <fullName evidence="5">Citrate synthase</fullName>
    </recommendedName>
</protein>
<accession>E7ACD7</accession>
<dbReference type="InterPro" id="IPR036969">
    <property type="entry name" value="Citrate_synthase_sf"/>
</dbReference>
<evidence type="ECO:0000256" key="2">
    <source>
        <dbReference type="ARBA" id="ARBA00010566"/>
    </source>
</evidence>
<dbReference type="InterPro" id="IPR002020">
    <property type="entry name" value="Citrate_synthase"/>
</dbReference>
<dbReference type="UniPathway" id="UPA00223">
    <property type="reaction ID" value="UER00717"/>
</dbReference>
<comment type="pathway">
    <text evidence="1">Carbohydrate metabolism; tricarboxylic acid cycle; isocitrate from oxaloacetate: step 1/2.</text>
</comment>
<dbReference type="InterPro" id="IPR016142">
    <property type="entry name" value="Citrate_synth-like_lrg_a-sub"/>
</dbReference>
<dbReference type="GeneID" id="36134402"/>
<keyword evidence="3 5" id="KW-0808">Transferase</keyword>
<dbReference type="GO" id="GO:0050440">
    <property type="term" value="F:2-methylcitrate synthase activity"/>
    <property type="evidence" value="ECO:0007669"/>
    <property type="project" value="TreeGrafter"/>
</dbReference>
<organism evidence="8 9">
    <name type="scientific">Helicobacter felis (strain ATCC 49179 / CCUG 28539 / NCTC 12436 / CS1)</name>
    <dbReference type="NCBI Taxonomy" id="936155"/>
    <lineage>
        <taxon>Bacteria</taxon>
        <taxon>Pseudomonadati</taxon>
        <taxon>Campylobacterota</taxon>
        <taxon>Epsilonproteobacteria</taxon>
        <taxon>Campylobacterales</taxon>
        <taxon>Helicobacteraceae</taxon>
        <taxon>Helicobacter</taxon>
    </lineage>
</organism>
<dbReference type="HOGENOM" id="CLU_025068_2_1_7"/>
<dbReference type="STRING" id="936155.HFELIS_09400"/>
<dbReference type="Proteomes" id="UP000007934">
    <property type="component" value="Chromosome"/>
</dbReference>
<dbReference type="PANTHER" id="PTHR11739:SF25">
    <property type="entry name" value="CITRATE SYNTHASE-RELATED PROTEIN DDB_G0287281"/>
    <property type="match status" value="1"/>
</dbReference>
<evidence type="ECO:0000256" key="7">
    <source>
        <dbReference type="RuleBase" id="RU003406"/>
    </source>
</evidence>
<dbReference type="PIRSF" id="PIRSF001369">
    <property type="entry name" value="Citrate_synth"/>
    <property type="match status" value="1"/>
</dbReference>
<dbReference type="Gene3D" id="1.10.230.10">
    <property type="entry name" value="Cytochrome P450-Terp, domain 2"/>
    <property type="match status" value="1"/>
</dbReference>
<comment type="catalytic activity">
    <reaction evidence="4">
        <text>oxaloacetate + acetyl-CoA + H2O = citrate + CoA + H(+)</text>
        <dbReference type="Rhea" id="RHEA:16845"/>
        <dbReference type="ChEBI" id="CHEBI:15377"/>
        <dbReference type="ChEBI" id="CHEBI:15378"/>
        <dbReference type="ChEBI" id="CHEBI:16452"/>
        <dbReference type="ChEBI" id="CHEBI:16947"/>
        <dbReference type="ChEBI" id="CHEBI:57287"/>
        <dbReference type="ChEBI" id="CHEBI:57288"/>
        <dbReference type="EC" id="2.3.3.16"/>
    </reaction>
</comment>
<proteinExistence type="inferred from homology"/>
<dbReference type="PROSITE" id="PS00480">
    <property type="entry name" value="CITRATE_SYNTHASE"/>
    <property type="match status" value="1"/>
</dbReference>
<evidence type="ECO:0000256" key="4">
    <source>
        <dbReference type="ARBA" id="ARBA00049288"/>
    </source>
</evidence>
<dbReference type="EMBL" id="FQ670179">
    <property type="protein sequence ID" value="CBY83024.1"/>
    <property type="molecule type" value="Genomic_DNA"/>
</dbReference>
<keyword evidence="9" id="KW-1185">Reference proteome</keyword>
<dbReference type="OrthoDB" id="9800864at2"/>
<evidence type="ECO:0000256" key="1">
    <source>
        <dbReference type="ARBA" id="ARBA00004751"/>
    </source>
</evidence>
<evidence type="ECO:0000313" key="9">
    <source>
        <dbReference type="Proteomes" id="UP000007934"/>
    </source>
</evidence>
<dbReference type="InterPro" id="IPR019810">
    <property type="entry name" value="Citrate_synthase_AS"/>
</dbReference>
<dbReference type="InterPro" id="IPR024176">
    <property type="entry name" value="Citrate_synthase_bac-typ"/>
</dbReference>
<dbReference type="PRINTS" id="PR00143">
    <property type="entry name" value="CITRTSNTHASE"/>
</dbReference>
<dbReference type="Gene3D" id="1.10.580.10">
    <property type="entry name" value="Citrate Synthase, domain 1"/>
    <property type="match status" value="1"/>
</dbReference>
<reference evidence="8 9" key="1">
    <citation type="journal article" date="2011" name="Genome Biol. Evol.">
        <title>Comparative whole genome sequence analysis of the carcinogenic bacterial model pathogen Helicobacter felis.</title>
        <authorList>
            <person name="Arnold I.C."/>
            <person name="Zigova Z."/>
            <person name="Holden M."/>
            <person name="Lawley T.D."/>
            <person name="Rad R."/>
            <person name="Dougan G."/>
            <person name="Falkow S."/>
            <person name="Bentley S.D."/>
            <person name="Muller A."/>
        </authorList>
    </citation>
    <scope>NUCLEOTIDE SEQUENCE [LARGE SCALE GENOMIC DNA]</scope>
    <source>
        <strain evidence="9">ATCC 49179 / CCUG 28539 / NCTC 12436 / CS1</strain>
    </source>
</reference>
<evidence type="ECO:0000313" key="8">
    <source>
        <dbReference type="EMBL" id="CBY83024.1"/>
    </source>
</evidence>
<dbReference type="KEGG" id="hfe:HFELIS_09400"/>
<evidence type="ECO:0000256" key="3">
    <source>
        <dbReference type="ARBA" id="ARBA00022679"/>
    </source>
</evidence>
<name>E7ACD7_HELFC</name>
<gene>
    <name evidence="8" type="ordered locus">Hfelis_09400</name>
</gene>
<comment type="similarity">
    <text evidence="2 5 7">Belongs to the citrate synthase family.</text>
</comment>
<dbReference type="GO" id="GO:0005975">
    <property type="term" value="P:carbohydrate metabolic process"/>
    <property type="evidence" value="ECO:0007669"/>
    <property type="project" value="TreeGrafter"/>
</dbReference>
<dbReference type="InterPro" id="IPR016143">
    <property type="entry name" value="Citrate_synth-like_sm_a-sub"/>
</dbReference>
<dbReference type="SUPFAM" id="SSF48256">
    <property type="entry name" value="Citrate synthase"/>
    <property type="match status" value="1"/>
</dbReference>
<dbReference type="GO" id="GO:0006099">
    <property type="term" value="P:tricarboxylic acid cycle"/>
    <property type="evidence" value="ECO:0007669"/>
    <property type="project" value="UniProtKB-UniPathway"/>
</dbReference>
<dbReference type="eggNOG" id="COG0372">
    <property type="taxonomic scope" value="Bacteria"/>
</dbReference>
<feature type="active site" evidence="6">
    <location>
        <position position="252"/>
    </location>
</feature>
<sequence>MDGLAGVVVGSSAICTVGTGEGLNYRGYSIEDLVQRAEFEEVAHLLLVGHLPNQSELCAFKAQLQEFRQLPLVVRQVLEALPISTHPMDVLKAGVVALGCVASEALDFSNQHLKAVQILGALPAILIYWHHYHKHGQKISLRSDANMATYLLEFLRQQPPLEVEIKAMDAMLTLYAEHEFNASTYANRITASTLADIHSCVVTGINTLKGRLHGGANEMAIAFILRFKSVQEALQEVDALFARKEKIMGFGHRIYKQADPRSAVGVELAKELKHLGDPLLFDIALAIRDKVKKEKGLPDNIDFFGGLVYHYMCLERLYYTPLFVMSRAAGWMAHALEQRANNRIIRPRSTYTGEPKRPFVPLKDR</sequence>
<dbReference type="GO" id="GO:0036440">
    <property type="term" value="F:citrate synthase activity"/>
    <property type="evidence" value="ECO:0007669"/>
    <property type="project" value="UniProtKB-EC"/>
</dbReference>
<dbReference type="PANTHER" id="PTHR11739">
    <property type="entry name" value="CITRATE SYNTHASE"/>
    <property type="match status" value="1"/>
</dbReference>
<dbReference type="RefSeq" id="WP_013469390.1">
    <property type="nucleotide sequence ID" value="NC_014810.2"/>
</dbReference>
<dbReference type="AlphaFoldDB" id="E7ACD7"/>